<accession>A0A087BZZ1</accession>
<evidence type="ECO:0000259" key="3">
    <source>
        <dbReference type="Pfam" id="PF12773"/>
    </source>
</evidence>
<feature type="region of interest" description="Disordered" evidence="1">
    <location>
        <begin position="197"/>
        <end position="239"/>
    </location>
</feature>
<organism evidence="4 5">
    <name type="scientific">Bifidobacterium mongoliense DSM 21395</name>
    <dbReference type="NCBI Taxonomy" id="1437603"/>
    <lineage>
        <taxon>Bacteria</taxon>
        <taxon>Bacillati</taxon>
        <taxon>Actinomycetota</taxon>
        <taxon>Actinomycetes</taxon>
        <taxon>Bifidobacteriales</taxon>
        <taxon>Bifidobacteriaceae</taxon>
        <taxon>Bifidobacterium</taxon>
    </lineage>
</organism>
<keyword evidence="2" id="KW-1133">Transmembrane helix</keyword>
<dbReference type="AlphaFoldDB" id="A0A087BZZ1"/>
<gene>
    <name evidence="4" type="ORF">BMON_1190</name>
</gene>
<dbReference type="Proteomes" id="UP000029082">
    <property type="component" value="Unassembled WGS sequence"/>
</dbReference>
<feature type="region of interest" description="Disordered" evidence="1">
    <location>
        <begin position="331"/>
        <end position="351"/>
    </location>
</feature>
<dbReference type="GeneID" id="93095302"/>
<reference evidence="4 5" key="1">
    <citation type="submission" date="2014-03" db="EMBL/GenBank/DDBJ databases">
        <title>Genomics of Bifidobacteria.</title>
        <authorList>
            <person name="Ventura M."/>
            <person name="Milani C."/>
            <person name="Lugli G.A."/>
        </authorList>
    </citation>
    <scope>NUCLEOTIDE SEQUENCE [LARGE SCALE GENOMIC DNA]</scope>
    <source>
        <strain evidence="4 5">DSM 21395</strain>
    </source>
</reference>
<feature type="transmembrane region" description="Helical" evidence="2">
    <location>
        <begin position="167"/>
        <end position="189"/>
    </location>
</feature>
<dbReference type="eggNOG" id="COG1520">
    <property type="taxonomic scope" value="Bacteria"/>
</dbReference>
<feature type="compositionally biased region" description="Polar residues" evidence="1">
    <location>
        <begin position="229"/>
        <end position="239"/>
    </location>
</feature>
<dbReference type="OrthoDB" id="4803588at2"/>
<dbReference type="RefSeq" id="WP_152595765.1">
    <property type="nucleotide sequence ID" value="NZ_JDUO01000007.1"/>
</dbReference>
<keyword evidence="2" id="KW-0812">Transmembrane</keyword>
<dbReference type="Pfam" id="PF12773">
    <property type="entry name" value="DZR"/>
    <property type="match status" value="1"/>
</dbReference>
<protein>
    <recommendedName>
        <fullName evidence="3">DZANK-type domain-containing protein</fullName>
    </recommendedName>
</protein>
<evidence type="ECO:0000256" key="1">
    <source>
        <dbReference type="SAM" id="MobiDB-lite"/>
    </source>
</evidence>
<evidence type="ECO:0000313" key="5">
    <source>
        <dbReference type="Proteomes" id="UP000029082"/>
    </source>
</evidence>
<dbReference type="STRING" id="1437603.GCA_000771525_01592"/>
<dbReference type="EMBL" id="JGZE01000013">
    <property type="protein sequence ID" value="KFI76591.1"/>
    <property type="molecule type" value="Genomic_DNA"/>
</dbReference>
<dbReference type="InterPro" id="IPR025874">
    <property type="entry name" value="DZR"/>
</dbReference>
<sequence length="473" mass="48706">MWRCDQCGADVADGDLFCGVCGKKQPPAAGDGSAGAARTAVTGAAVCPQCGAAVTPSMRFCDQCGAALQSSGNEPSSDGQAPVPVAVDHAQGVEGDQGDSNDVNGGVQSGGVVPGVMPPAMPNLTESGSAPSSYPPLEGFAVDDAAVGAPGSVPVEAPGGGRKRWPIVVVAVVSIIAVALIAAGVWWFVIRPAGNASGTSHPQPVSAQSAGAAKPHAGKNRTSAPKVASCSTPPSAQLASTAHEGDTLVAVLDLDTNCDNSNARFNRADVRVSIRDQDGVAAAAVFDFSKHPIDFKDGTASLHLAYGLSQYWSPYDRIDPSGSDVVFQAGEAGNGGDVQAPGGAIGGSNVRDSDIERNAQIALQSQISHDSSAASDLYDKYTTQLSSKKYGLQAEGKTWHYRDIESQYLQMRLKHPNALLIWAATYSNYTEDGNPADYYVVLSGESLDSVDAANGWCSSNGYSSKDCIAVQLR</sequence>
<proteinExistence type="predicted"/>
<evidence type="ECO:0000256" key="2">
    <source>
        <dbReference type="SAM" id="Phobius"/>
    </source>
</evidence>
<keyword evidence="5" id="KW-1185">Reference proteome</keyword>
<keyword evidence="2" id="KW-0472">Membrane</keyword>
<name>A0A087BZZ1_9BIFI</name>
<feature type="domain" description="DZANK-type" evidence="3">
    <location>
        <begin position="4"/>
        <end position="65"/>
    </location>
</feature>
<evidence type="ECO:0000313" key="4">
    <source>
        <dbReference type="EMBL" id="KFI76591.1"/>
    </source>
</evidence>
<comment type="caution">
    <text evidence="4">The sequence shown here is derived from an EMBL/GenBank/DDBJ whole genome shotgun (WGS) entry which is preliminary data.</text>
</comment>
<feature type="compositionally biased region" description="Polar residues" evidence="1">
    <location>
        <begin position="197"/>
        <end position="209"/>
    </location>
</feature>